<keyword evidence="2" id="KW-0540">Nuclease</keyword>
<feature type="compositionally biased region" description="Acidic residues" evidence="1">
    <location>
        <begin position="328"/>
        <end position="344"/>
    </location>
</feature>
<dbReference type="PANTHER" id="PTHR11203:SF49">
    <property type="entry name" value="BLL1145 PROTEIN"/>
    <property type="match status" value="1"/>
</dbReference>
<dbReference type="InterPro" id="IPR036866">
    <property type="entry name" value="RibonucZ/Hydroxyglut_hydro"/>
</dbReference>
<keyword evidence="2" id="KW-0269">Exonuclease</keyword>
<dbReference type="RefSeq" id="WP_162660804.1">
    <property type="nucleotide sequence ID" value="NZ_LR593887.1"/>
</dbReference>
<keyword evidence="2" id="KW-0378">Hydrolase</keyword>
<evidence type="ECO:0000256" key="1">
    <source>
        <dbReference type="SAM" id="MobiDB-lite"/>
    </source>
</evidence>
<dbReference type="Proteomes" id="UP000464378">
    <property type="component" value="Chromosome"/>
</dbReference>
<dbReference type="KEGG" id="tim:GMBLW1_35390"/>
<dbReference type="InParanoid" id="A0A6C2YW30"/>
<evidence type="ECO:0000313" key="3">
    <source>
        <dbReference type="Proteomes" id="UP000464378"/>
    </source>
</evidence>
<protein>
    <submittedName>
        <fullName evidence="2">Exonuclease: Exonuclease of the beta-lactamase fold involved in RNA processing-like protein</fullName>
    </submittedName>
</protein>
<dbReference type="AlphaFoldDB" id="A0A6C2YW30"/>
<dbReference type="EMBL" id="LR593887">
    <property type="protein sequence ID" value="VTS08664.1"/>
    <property type="molecule type" value="Genomic_DNA"/>
</dbReference>
<reference evidence="2" key="1">
    <citation type="submission" date="2019-04" db="EMBL/GenBank/DDBJ databases">
        <authorList>
            <consortium name="Science for Life Laboratories"/>
        </authorList>
    </citation>
    <scope>NUCLEOTIDE SEQUENCE</scope>
    <source>
        <strain evidence="2">MBLW1</strain>
    </source>
</reference>
<dbReference type="PANTHER" id="PTHR11203">
    <property type="entry name" value="CLEAVAGE AND POLYADENYLATION SPECIFICITY FACTOR FAMILY MEMBER"/>
    <property type="match status" value="1"/>
</dbReference>
<dbReference type="SUPFAM" id="SSF56281">
    <property type="entry name" value="Metallo-hydrolase/oxidoreductase"/>
    <property type="match status" value="1"/>
</dbReference>
<name>A0A6C2YW30_9BACT</name>
<proteinExistence type="predicted"/>
<keyword evidence="3" id="KW-1185">Reference proteome</keyword>
<dbReference type="Gene3D" id="3.60.15.10">
    <property type="entry name" value="Ribonuclease Z/Hydroxyacylglutathione hydrolase-like"/>
    <property type="match status" value="1"/>
</dbReference>
<evidence type="ECO:0000313" key="2">
    <source>
        <dbReference type="EMBL" id="VIP05654.1"/>
    </source>
</evidence>
<dbReference type="InterPro" id="IPR026360">
    <property type="entry name" value="Xnuc_lig_assoc"/>
</dbReference>
<dbReference type="InterPro" id="IPR050698">
    <property type="entry name" value="MBL"/>
</dbReference>
<gene>
    <name evidence="2" type="ORF">GMBLW1_35390</name>
</gene>
<sequence length="350" mass="38854">MNTLIQLTDRGLFCPIGDFYIDPWRNVPRALITHAHADHARWGMDQYLAAAPSATVLRTRLGANAQIDYLPYGESMVHNGVQISFHPAGHVLGSAQIRLEYRGRIEVISGDYKLHRDATCQPFEPIRCHLFLTETTFGLPIYRWPDPETIAADINAWWKSNAEQGLTSIIYGYALGKSQRMLAMLDPGIGPIHTHGAVEKLTLAYREAGVPLPPTTPVSAMPRNHRWAGSMIIAPPSAHGSTWIRRFAPFSSGLASGWMTIRGTRRRKAVDRGFILSDHVDWPTLLEAIDATQAEEIWLTHGYTAPVCRHLQDQGKRALPLQTHFAGELDDTTPESESESDSDSESVSAS</sequence>
<dbReference type="NCBIfam" id="TIGR04122">
    <property type="entry name" value="Xnuc_lig_assoc"/>
    <property type="match status" value="1"/>
</dbReference>
<accession>A0A6C2YW30</accession>
<dbReference type="GO" id="GO:0004521">
    <property type="term" value="F:RNA endonuclease activity"/>
    <property type="evidence" value="ECO:0007669"/>
    <property type="project" value="TreeGrafter"/>
</dbReference>
<organism evidence="2">
    <name type="scientific">Tuwongella immobilis</name>
    <dbReference type="NCBI Taxonomy" id="692036"/>
    <lineage>
        <taxon>Bacteria</taxon>
        <taxon>Pseudomonadati</taxon>
        <taxon>Planctomycetota</taxon>
        <taxon>Planctomycetia</taxon>
        <taxon>Gemmatales</taxon>
        <taxon>Gemmataceae</taxon>
        <taxon>Tuwongella</taxon>
    </lineage>
</organism>
<dbReference type="GO" id="GO:0004527">
    <property type="term" value="F:exonuclease activity"/>
    <property type="evidence" value="ECO:0007669"/>
    <property type="project" value="UniProtKB-KW"/>
</dbReference>
<feature type="region of interest" description="Disordered" evidence="1">
    <location>
        <begin position="326"/>
        <end position="350"/>
    </location>
</feature>
<dbReference type="EMBL" id="LR586016">
    <property type="protein sequence ID" value="VIP05654.1"/>
    <property type="molecule type" value="Genomic_DNA"/>
</dbReference>